<keyword evidence="6 9" id="KW-0061">Asparagine biosynthesis</keyword>
<evidence type="ECO:0000256" key="2">
    <source>
        <dbReference type="ARBA" id="ARBA00005752"/>
    </source>
</evidence>
<dbReference type="CDD" id="cd00712">
    <property type="entry name" value="AsnB"/>
    <property type="match status" value="1"/>
</dbReference>
<dbReference type="EMBL" id="QBML01000022">
    <property type="protein sequence ID" value="PZO38701.1"/>
    <property type="molecule type" value="Genomic_DNA"/>
</dbReference>
<dbReference type="SUPFAM" id="SSF56235">
    <property type="entry name" value="N-terminal nucleophile aminohydrolases (Ntn hydrolases)"/>
    <property type="match status" value="1"/>
</dbReference>
<proteinExistence type="inferred from homology"/>
<evidence type="ECO:0000256" key="8">
    <source>
        <dbReference type="ARBA" id="ARBA00048741"/>
    </source>
</evidence>
<keyword evidence="4 10" id="KW-0547">Nucleotide-binding</keyword>
<dbReference type="PIRSF" id="PIRSF001589">
    <property type="entry name" value="Asn_synthetase_glu-h"/>
    <property type="match status" value="1"/>
</dbReference>
<dbReference type="Pfam" id="PF13522">
    <property type="entry name" value="GATase_6"/>
    <property type="match status" value="1"/>
</dbReference>
<comment type="pathway">
    <text evidence="1">Amino-acid biosynthesis; L-asparagine biosynthesis; L-asparagine from L-aspartate (L-Gln route): step 1/1.</text>
</comment>
<dbReference type="InterPro" id="IPR017932">
    <property type="entry name" value="GATase_2_dom"/>
</dbReference>
<evidence type="ECO:0000256" key="7">
    <source>
        <dbReference type="ARBA" id="ARBA00022962"/>
    </source>
</evidence>
<keyword evidence="7 9" id="KW-0315">Glutamine amidotransferase</keyword>
<dbReference type="Gene3D" id="3.40.50.620">
    <property type="entry name" value="HUPs"/>
    <property type="match status" value="2"/>
</dbReference>
<name>A0A2W4XTC6_9CYAN</name>
<dbReference type="PANTHER" id="PTHR43284:SF1">
    <property type="entry name" value="ASPARAGINE SYNTHETASE"/>
    <property type="match status" value="1"/>
</dbReference>
<dbReference type="InterPro" id="IPR029055">
    <property type="entry name" value="Ntn_hydrolases_N"/>
</dbReference>
<dbReference type="InterPro" id="IPR014729">
    <property type="entry name" value="Rossmann-like_a/b/a_fold"/>
</dbReference>
<evidence type="ECO:0000256" key="6">
    <source>
        <dbReference type="ARBA" id="ARBA00022888"/>
    </source>
</evidence>
<dbReference type="GO" id="GO:0006529">
    <property type="term" value="P:asparagine biosynthetic process"/>
    <property type="evidence" value="ECO:0007669"/>
    <property type="project" value="UniProtKB-KW"/>
</dbReference>
<evidence type="ECO:0000256" key="9">
    <source>
        <dbReference type="PIRSR" id="PIRSR001589-1"/>
    </source>
</evidence>
<dbReference type="InterPro" id="IPR006426">
    <property type="entry name" value="Asn_synth_AEB"/>
</dbReference>
<feature type="active site" description="For GATase activity" evidence="9">
    <location>
        <position position="2"/>
    </location>
</feature>
<dbReference type="EC" id="6.3.5.4" evidence="3"/>
<sequence length="645" mass="74500">MCGIIGIISKDLITVNNFYKLLTVIKSRGPDDCGEWHDDRVYLGHTRLSILDLSSLGHQPMSYQNERYWITFNGEIYNYLEIRQELIDLGYLFDSKTDTEVLLAAYAQWGKNCLEKLRGMFAFAIWDTQSKQLFLARDRIGEKPLYYWYDRDKFYFASELKALVKMLPHQPKLDPISIDLFLHYQYVPEPRTPLAGVYKLTAAHYLLIDYQTWEIQPQPYWSLSQIPPISGDPIELIRQELDRVIELTLRSDVAVGVALSGGIDSGAIAALAAPKYKDTLQCFSIGYPNRPPYDERKQAEELAKSLGLPFADIELKTEALVDFFPDLVSAMDDPIADIAAFGHYSVMKLASDRGIKVMMSGIGGDELFWGYAWTIEAVQLTQRKQQILQGQIKPRFGLDLISKFANHRLYRKFAYSHKSPQALRSLLSQGIEHSLLDLQHPEQAVYQNLVGNFQLALQYSKQLYTDEFAALIPYRNAFRPYEMHSQNIDEIPQQICQILFDTWLVSNCLALGDRVSMASSVETRLPFLDYKLIELVMGLRQTQPDQELGLKYWLKQSLKGTIPDEVLNRPKQGFQPPVQEWMEGILDRYINYLIDGHLLELQVIDASYLNKICQEFTNKREHTFMLYKLLLLEIWYRKVVMSELL</sequence>
<keyword evidence="9" id="KW-0028">Amino-acid biosynthesis</keyword>
<dbReference type="SUPFAM" id="SSF52402">
    <property type="entry name" value="Adenine nucleotide alpha hydrolases-like"/>
    <property type="match status" value="1"/>
</dbReference>
<evidence type="ECO:0000256" key="4">
    <source>
        <dbReference type="ARBA" id="ARBA00022741"/>
    </source>
</evidence>
<dbReference type="GO" id="GO:0004066">
    <property type="term" value="F:asparagine synthase (glutamine-hydrolyzing) activity"/>
    <property type="evidence" value="ECO:0007669"/>
    <property type="project" value="UniProtKB-EC"/>
</dbReference>
<comment type="catalytic activity">
    <reaction evidence="8">
        <text>L-aspartate + L-glutamine + ATP + H2O = L-asparagine + L-glutamate + AMP + diphosphate + H(+)</text>
        <dbReference type="Rhea" id="RHEA:12228"/>
        <dbReference type="ChEBI" id="CHEBI:15377"/>
        <dbReference type="ChEBI" id="CHEBI:15378"/>
        <dbReference type="ChEBI" id="CHEBI:29985"/>
        <dbReference type="ChEBI" id="CHEBI:29991"/>
        <dbReference type="ChEBI" id="CHEBI:30616"/>
        <dbReference type="ChEBI" id="CHEBI:33019"/>
        <dbReference type="ChEBI" id="CHEBI:58048"/>
        <dbReference type="ChEBI" id="CHEBI:58359"/>
        <dbReference type="ChEBI" id="CHEBI:456215"/>
        <dbReference type="EC" id="6.3.5.4"/>
    </reaction>
</comment>
<accession>A0A2W4XTC6</accession>
<organism evidence="12 13">
    <name type="scientific">Pseudanabaena frigida</name>
    <dbReference type="NCBI Taxonomy" id="945775"/>
    <lineage>
        <taxon>Bacteria</taxon>
        <taxon>Bacillati</taxon>
        <taxon>Cyanobacteriota</taxon>
        <taxon>Cyanophyceae</taxon>
        <taxon>Pseudanabaenales</taxon>
        <taxon>Pseudanabaenaceae</taxon>
        <taxon>Pseudanabaena</taxon>
    </lineage>
</organism>
<keyword evidence="5 10" id="KW-0067">ATP-binding</keyword>
<evidence type="ECO:0000256" key="5">
    <source>
        <dbReference type="ARBA" id="ARBA00022840"/>
    </source>
</evidence>
<dbReference type="PROSITE" id="PS51278">
    <property type="entry name" value="GATASE_TYPE_2"/>
    <property type="match status" value="1"/>
</dbReference>
<dbReference type="GO" id="GO:0005524">
    <property type="term" value="F:ATP binding"/>
    <property type="evidence" value="ECO:0007669"/>
    <property type="project" value="UniProtKB-KW"/>
</dbReference>
<dbReference type="Gene3D" id="3.60.20.10">
    <property type="entry name" value="Glutamine Phosphoribosylpyrophosphate, subunit 1, domain 1"/>
    <property type="match status" value="1"/>
</dbReference>
<comment type="caution">
    <text evidence="12">The sequence shown here is derived from an EMBL/GenBank/DDBJ whole genome shotgun (WGS) entry which is preliminary data.</text>
</comment>
<feature type="binding site" evidence="10">
    <location>
        <begin position="360"/>
        <end position="361"/>
    </location>
    <ligand>
        <name>ATP</name>
        <dbReference type="ChEBI" id="CHEBI:30616"/>
    </ligand>
</feature>
<feature type="domain" description="Glutamine amidotransferase type-2" evidence="11">
    <location>
        <begin position="2"/>
        <end position="211"/>
    </location>
</feature>
<evidence type="ECO:0000313" key="13">
    <source>
        <dbReference type="Proteomes" id="UP000249467"/>
    </source>
</evidence>
<reference evidence="12 13" key="1">
    <citation type="submission" date="2018-04" db="EMBL/GenBank/DDBJ databases">
        <authorList>
            <person name="Go L.Y."/>
            <person name="Mitchell J.A."/>
        </authorList>
    </citation>
    <scope>NUCLEOTIDE SEQUENCE [LARGE SCALE GENOMIC DNA]</scope>
    <source>
        <strain evidence="12">ULC066bin1</strain>
    </source>
</reference>
<dbReference type="InterPro" id="IPR033738">
    <property type="entry name" value="AsnB_N"/>
</dbReference>
<dbReference type="PANTHER" id="PTHR43284">
    <property type="entry name" value="ASPARAGINE SYNTHETASE (GLUTAMINE-HYDROLYZING)"/>
    <property type="match status" value="1"/>
</dbReference>
<dbReference type="AlphaFoldDB" id="A0A2W4XTC6"/>
<gene>
    <name evidence="12" type="primary">asnB</name>
    <name evidence="12" type="ORF">DCF19_15985</name>
</gene>
<feature type="binding site" evidence="10">
    <location>
        <position position="285"/>
    </location>
    <ligand>
        <name>ATP</name>
        <dbReference type="ChEBI" id="CHEBI:30616"/>
    </ligand>
</feature>
<evidence type="ECO:0000256" key="3">
    <source>
        <dbReference type="ARBA" id="ARBA00012737"/>
    </source>
</evidence>
<dbReference type="NCBIfam" id="TIGR01536">
    <property type="entry name" value="asn_synth_AEB"/>
    <property type="match status" value="1"/>
</dbReference>
<dbReference type="GO" id="GO:0005829">
    <property type="term" value="C:cytosol"/>
    <property type="evidence" value="ECO:0007669"/>
    <property type="project" value="TreeGrafter"/>
</dbReference>
<evidence type="ECO:0000256" key="10">
    <source>
        <dbReference type="PIRSR" id="PIRSR001589-2"/>
    </source>
</evidence>
<reference evidence="12 13" key="2">
    <citation type="submission" date="2018-06" db="EMBL/GenBank/DDBJ databases">
        <title>Metagenomic assembly of (sub)arctic Cyanobacteria and their associated microbiome from non-axenic cultures.</title>
        <authorList>
            <person name="Baurain D."/>
        </authorList>
    </citation>
    <scope>NUCLEOTIDE SEQUENCE [LARGE SCALE GENOMIC DNA]</scope>
    <source>
        <strain evidence="12">ULC066bin1</strain>
    </source>
</reference>
<protein>
    <recommendedName>
        <fullName evidence="3">asparagine synthase (glutamine-hydrolyzing)</fullName>
        <ecNumber evidence="3">6.3.5.4</ecNumber>
    </recommendedName>
</protein>
<dbReference type="Proteomes" id="UP000249467">
    <property type="component" value="Unassembled WGS sequence"/>
</dbReference>
<dbReference type="CDD" id="cd01991">
    <property type="entry name" value="Asn_synthase_B_C"/>
    <property type="match status" value="1"/>
</dbReference>
<feature type="binding site" evidence="10">
    <location>
        <position position="98"/>
    </location>
    <ligand>
        <name>L-glutamine</name>
        <dbReference type="ChEBI" id="CHEBI:58359"/>
    </ligand>
</feature>
<evidence type="ECO:0000256" key="1">
    <source>
        <dbReference type="ARBA" id="ARBA00005187"/>
    </source>
</evidence>
<evidence type="ECO:0000259" key="11">
    <source>
        <dbReference type="PROSITE" id="PS51278"/>
    </source>
</evidence>
<dbReference type="Pfam" id="PF00733">
    <property type="entry name" value="Asn_synthase"/>
    <property type="match status" value="1"/>
</dbReference>
<dbReference type="InterPro" id="IPR051786">
    <property type="entry name" value="ASN_synthetase/amidase"/>
</dbReference>
<comment type="similarity">
    <text evidence="2">Belongs to the asparagine synthetase family.</text>
</comment>
<evidence type="ECO:0000313" key="12">
    <source>
        <dbReference type="EMBL" id="PZO38701.1"/>
    </source>
</evidence>
<dbReference type="InterPro" id="IPR001962">
    <property type="entry name" value="Asn_synthase"/>
</dbReference>